<sequence>MYYRRVMLRPRGTGPGSIGATGPFGTTSTWLRGSVGRMLLGSLPLLFVLSALGPSDVPLGVPHSQGHPVTALPEEAMRHVTVTPSLTEGAAPAGTTGPSGPDTADAETYPTGLRQHLFPHWGGRRGAAPPPAAAPPPSSVPLSAADLDQPLPYTFGQEISEELPSGGPREAGAAGTTRGAVPPPARVQGAGPGAAPQALDGAPGGGEAHDEAERAGPLAPPAPGAQHKTEAGTSLSDLQSCSITAVAAPVVQALTEQAMSAGRDLRAASEARGRAQEAAAALQRQLAATREAVREVDAERSAAAARGDYAAAAVARARLDELGWRAGALEAGTREAQDQADALAAVEAAVRQEQLMERGAELRALSAAAAAAIARLAAEMEALQERVETAAQARTMLGQALSAQSQALALRRELRALAGAAQAQEARAAEQLAANRAVLSDAAALASNLSSAAALARAAALEGALLRAQRELAEGMQDYEHAERLSSAASALEGAAAAAGGSEGSFRRLLAAHQAVMRQRLSDFLRVSARAERAAGLVLHVRDLRDMYGRGQLEDAEALELAAGLGAAVGELAAEAEGEAGGGGAAGGPGAGEAEAEAEAAVRQLLE</sequence>
<evidence type="ECO:0000313" key="4">
    <source>
        <dbReference type="Proteomes" id="UP000612055"/>
    </source>
</evidence>
<evidence type="ECO:0000256" key="1">
    <source>
        <dbReference type="SAM" id="Coils"/>
    </source>
</evidence>
<feature type="compositionally biased region" description="Low complexity" evidence="2">
    <location>
        <begin position="87"/>
        <end position="103"/>
    </location>
</feature>
<feature type="compositionally biased region" description="Gly residues" evidence="2">
    <location>
        <begin position="579"/>
        <end position="591"/>
    </location>
</feature>
<name>A0A836BN26_9CHLO</name>
<dbReference type="AlphaFoldDB" id="A0A836BN26"/>
<proteinExistence type="predicted"/>
<keyword evidence="4" id="KW-1185">Reference proteome</keyword>
<feature type="coiled-coil region" evidence="1">
    <location>
        <begin position="265"/>
        <end position="299"/>
    </location>
</feature>
<dbReference type="Proteomes" id="UP000612055">
    <property type="component" value="Unassembled WGS sequence"/>
</dbReference>
<feature type="compositionally biased region" description="Pro residues" evidence="2">
    <location>
        <begin position="128"/>
        <end position="139"/>
    </location>
</feature>
<gene>
    <name evidence="3" type="ORF">HYH03_018678</name>
</gene>
<feature type="coiled-coil region" evidence="1">
    <location>
        <begin position="366"/>
        <end position="393"/>
    </location>
</feature>
<dbReference type="EMBL" id="JAEHOE010000227">
    <property type="protein sequence ID" value="KAG2482382.1"/>
    <property type="molecule type" value="Genomic_DNA"/>
</dbReference>
<feature type="region of interest" description="Disordered" evidence="2">
    <location>
        <begin position="85"/>
        <end position="233"/>
    </location>
</feature>
<dbReference type="OrthoDB" id="549127at2759"/>
<keyword evidence="1" id="KW-0175">Coiled coil</keyword>
<evidence type="ECO:0000256" key="2">
    <source>
        <dbReference type="SAM" id="MobiDB-lite"/>
    </source>
</evidence>
<feature type="region of interest" description="Disordered" evidence="2">
    <location>
        <begin position="576"/>
        <end position="599"/>
    </location>
</feature>
<organism evidence="3 4">
    <name type="scientific">Edaphochlamys debaryana</name>
    <dbReference type="NCBI Taxonomy" id="47281"/>
    <lineage>
        <taxon>Eukaryota</taxon>
        <taxon>Viridiplantae</taxon>
        <taxon>Chlorophyta</taxon>
        <taxon>core chlorophytes</taxon>
        <taxon>Chlorophyceae</taxon>
        <taxon>CS clade</taxon>
        <taxon>Chlamydomonadales</taxon>
        <taxon>Chlamydomonadales incertae sedis</taxon>
        <taxon>Edaphochlamys</taxon>
    </lineage>
</organism>
<accession>A0A836BN26</accession>
<protein>
    <submittedName>
        <fullName evidence="3">Uncharacterized protein</fullName>
    </submittedName>
</protein>
<feature type="compositionally biased region" description="Low complexity" evidence="2">
    <location>
        <begin position="166"/>
        <end position="201"/>
    </location>
</feature>
<comment type="caution">
    <text evidence="3">The sequence shown here is derived from an EMBL/GenBank/DDBJ whole genome shotgun (WGS) entry which is preliminary data.</text>
</comment>
<evidence type="ECO:0000313" key="3">
    <source>
        <dbReference type="EMBL" id="KAG2482382.1"/>
    </source>
</evidence>
<reference evidence="3" key="1">
    <citation type="journal article" date="2020" name="bioRxiv">
        <title>Comparative genomics of Chlamydomonas.</title>
        <authorList>
            <person name="Craig R.J."/>
            <person name="Hasan A.R."/>
            <person name="Ness R.W."/>
            <person name="Keightley P.D."/>
        </authorList>
    </citation>
    <scope>NUCLEOTIDE SEQUENCE</scope>
    <source>
        <strain evidence="3">CCAP 11/70</strain>
    </source>
</reference>